<keyword evidence="3" id="KW-1185">Reference proteome</keyword>
<accession>A0A9N9F1J4</accession>
<evidence type="ECO:0000313" key="3">
    <source>
        <dbReference type="Proteomes" id="UP000789572"/>
    </source>
</evidence>
<reference evidence="2" key="1">
    <citation type="submission" date="2021-06" db="EMBL/GenBank/DDBJ databases">
        <authorList>
            <person name="Kallberg Y."/>
            <person name="Tangrot J."/>
            <person name="Rosling A."/>
        </authorList>
    </citation>
    <scope>NUCLEOTIDE SEQUENCE</scope>
    <source>
        <strain evidence="2">IA702</strain>
    </source>
</reference>
<dbReference type="InterPro" id="IPR006254">
    <property type="entry name" value="Isocitrate_lyase"/>
</dbReference>
<dbReference type="AlphaFoldDB" id="A0A9N9F1J4"/>
<sequence length="200" mass="21927">MPWCITEDQAPQSEAATLITSNIGYRDHSFTVGSTHPKLRPVTSEELAASGFKQDALLKTCNAKVSTAHFSRGICGSEICQRKTDTHGTLLNGKKMVGYMLKQRQADGRVLSQFQGLSNGRRRMMSKIIEPNSKLCVIADKSPSISGCRNNPTTVICCKLFSTGSSSVSIRKFPLIRCHNAKLHYGSTKAVTHSTCFEKN</sequence>
<dbReference type="EMBL" id="CAJVPJ010000253">
    <property type="protein sequence ID" value="CAG8501993.1"/>
    <property type="molecule type" value="Genomic_DNA"/>
</dbReference>
<dbReference type="GO" id="GO:0004451">
    <property type="term" value="F:isocitrate lyase activity"/>
    <property type="evidence" value="ECO:0007669"/>
    <property type="project" value="InterPro"/>
</dbReference>
<protein>
    <submittedName>
        <fullName evidence="2">5888_t:CDS:1</fullName>
    </submittedName>
</protein>
<evidence type="ECO:0000313" key="2">
    <source>
        <dbReference type="EMBL" id="CAG8501993.1"/>
    </source>
</evidence>
<evidence type="ECO:0000256" key="1">
    <source>
        <dbReference type="ARBA" id="ARBA00023239"/>
    </source>
</evidence>
<dbReference type="Proteomes" id="UP000789572">
    <property type="component" value="Unassembled WGS sequence"/>
</dbReference>
<organism evidence="2 3">
    <name type="scientific">Paraglomus occultum</name>
    <dbReference type="NCBI Taxonomy" id="144539"/>
    <lineage>
        <taxon>Eukaryota</taxon>
        <taxon>Fungi</taxon>
        <taxon>Fungi incertae sedis</taxon>
        <taxon>Mucoromycota</taxon>
        <taxon>Glomeromycotina</taxon>
        <taxon>Glomeromycetes</taxon>
        <taxon>Paraglomerales</taxon>
        <taxon>Paraglomeraceae</taxon>
        <taxon>Paraglomus</taxon>
    </lineage>
</organism>
<comment type="caution">
    <text evidence="2">The sequence shown here is derived from an EMBL/GenBank/DDBJ whole genome shotgun (WGS) entry which is preliminary data.</text>
</comment>
<dbReference type="GO" id="GO:0019752">
    <property type="term" value="P:carboxylic acid metabolic process"/>
    <property type="evidence" value="ECO:0007669"/>
    <property type="project" value="InterPro"/>
</dbReference>
<dbReference type="Pfam" id="PF00463">
    <property type="entry name" value="ICL"/>
    <property type="match status" value="1"/>
</dbReference>
<gene>
    <name evidence="2" type="ORF">POCULU_LOCUS2621</name>
</gene>
<dbReference type="Gene3D" id="1.10.10.850">
    <property type="match status" value="1"/>
</dbReference>
<name>A0A9N9F1J4_9GLOM</name>
<proteinExistence type="predicted"/>
<keyword evidence="1" id="KW-0456">Lyase</keyword>